<dbReference type="InterPro" id="IPR001034">
    <property type="entry name" value="DeoR_HTH"/>
</dbReference>
<dbReference type="PANTHER" id="PTHR30363">
    <property type="entry name" value="HTH-TYPE TRANSCRIPTIONAL REGULATOR SRLR-RELATED"/>
    <property type="match status" value="1"/>
</dbReference>
<dbReference type="SUPFAM" id="SSF46785">
    <property type="entry name" value="Winged helix' DNA-binding domain"/>
    <property type="match status" value="1"/>
</dbReference>
<dbReference type="EMBL" id="JYJB01000008">
    <property type="protein sequence ID" value="KJL47856.1"/>
    <property type="molecule type" value="Genomic_DNA"/>
</dbReference>
<name>A0A0M2HMD4_9MICO</name>
<evidence type="ECO:0000313" key="6">
    <source>
        <dbReference type="Proteomes" id="UP000033900"/>
    </source>
</evidence>
<evidence type="ECO:0000256" key="2">
    <source>
        <dbReference type="ARBA" id="ARBA00023125"/>
    </source>
</evidence>
<dbReference type="InterPro" id="IPR037171">
    <property type="entry name" value="NagB/RpiA_transferase-like"/>
</dbReference>
<reference evidence="5 6" key="1">
    <citation type="submission" date="2015-02" db="EMBL/GenBank/DDBJ databases">
        <title>Draft genome sequences of ten Microbacterium spp. with emphasis on heavy metal contaminated environments.</title>
        <authorList>
            <person name="Corretto E."/>
        </authorList>
    </citation>
    <scope>NUCLEOTIDE SEQUENCE [LARGE SCALE GENOMIC DNA]</scope>
    <source>
        <strain evidence="5 6">SA35</strain>
    </source>
</reference>
<dbReference type="PANTHER" id="PTHR30363:SF44">
    <property type="entry name" value="AGA OPERON TRANSCRIPTIONAL REPRESSOR-RELATED"/>
    <property type="match status" value="1"/>
</dbReference>
<dbReference type="PATRIC" id="fig|273678.4.peg.1482"/>
<organism evidence="5 6">
    <name type="scientific">Microbacterium hydrocarbonoxydans</name>
    <dbReference type="NCBI Taxonomy" id="273678"/>
    <lineage>
        <taxon>Bacteria</taxon>
        <taxon>Bacillati</taxon>
        <taxon>Actinomycetota</taxon>
        <taxon>Actinomycetes</taxon>
        <taxon>Micrococcales</taxon>
        <taxon>Microbacteriaceae</taxon>
        <taxon>Microbacterium</taxon>
    </lineage>
</organism>
<evidence type="ECO:0000256" key="1">
    <source>
        <dbReference type="ARBA" id="ARBA00023015"/>
    </source>
</evidence>
<dbReference type="PRINTS" id="PR00037">
    <property type="entry name" value="HTHLACR"/>
</dbReference>
<evidence type="ECO:0000256" key="3">
    <source>
        <dbReference type="ARBA" id="ARBA00023163"/>
    </source>
</evidence>
<keyword evidence="3" id="KW-0804">Transcription</keyword>
<dbReference type="OrthoDB" id="7688673at2"/>
<keyword evidence="2" id="KW-0238">DNA-binding</keyword>
<dbReference type="GO" id="GO:0003677">
    <property type="term" value="F:DNA binding"/>
    <property type="evidence" value="ECO:0007669"/>
    <property type="project" value="UniProtKB-KW"/>
</dbReference>
<dbReference type="AlphaFoldDB" id="A0A0M2HMD4"/>
<feature type="domain" description="HTH deoR-type" evidence="4">
    <location>
        <begin position="15"/>
        <end position="70"/>
    </location>
</feature>
<proteinExistence type="predicted"/>
<dbReference type="Pfam" id="PF00455">
    <property type="entry name" value="DeoRC"/>
    <property type="match status" value="1"/>
</dbReference>
<dbReference type="InterPro" id="IPR036388">
    <property type="entry name" value="WH-like_DNA-bd_sf"/>
</dbReference>
<dbReference type="Proteomes" id="UP000033900">
    <property type="component" value="Unassembled WGS sequence"/>
</dbReference>
<dbReference type="PROSITE" id="PS51000">
    <property type="entry name" value="HTH_DEOR_2"/>
    <property type="match status" value="1"/>
</dbReference>
<dbReference type="GO" id="GO:0003700">
    <property type="term" value="F:DNA-binding transcription factor activity"/>
    <property type="evidence" value="ECO:0007669"/>
    <property type="project" value="InterPro"/>
</dbReference>
<dbReference type="RefSeq" id="WP_160298168.1">
    <property type="nucleotide sequence ID" value="NZ_JYJB01000008.1"/>
</dbReference>
<comment type="caution">
    <text evidence="5">The sequence shown here is derived from an EMBL/GenBank/DDBJ whole genome shotgun (WGS) entry which is preliminary data.</text>
</comment>
<evidence type="ECO:0000259" key="4">
    <source>
        <dbReference type="PROSITE" id="PS51000"/>
    </source>
</evidence>
<dbReference type="SUPFAM" id="SSF100950">
    <property type="entry name" value="NagB/RpiA/CoA transferase-like"/>
    <property type="match status" value="1"/>
</dbReference>
<gene>
    <name evidence="5" type="primary">glpR_1</name>
    <name evidence="5" type="ORF">RS84_01484</name>
</gene>
<dbReference type="PROSITE" id="PS00894">
    <property type="entry name" value="HTH_DEOR_1"/>
    <property type="match status" value="1"/>
</dbReference>
<keyword evidence="1" id="KW-0805">Transcription regulation</keyword>
<dbReference type="Pfam" id="PF08220">
    <property type="entry name" value="HTH_DeoR"/>
    <property type="match status" value="1"/>
</dbReference>
<evidence type="ECO:0000313" key="5">
    <source>
        <dbReference type="EMBL" id="KJL47856.1"/>
    </source>
</evidence>
<keyword evidence="6" id="KW-1185">Reference proteome</keyword>
<sequence length="264" mass="28388">MSEIDARELSGDLKQHERLNKILDVLADQGRISVHDAVEAFNVSGATIRRDLDHLASRQLLRRTRGGAVAMLAYDLPLGYKADKSVDARQRIGALAAASVEAGDVVGIAGGHLALEVARALSARPEFVDQIEVITIVTNSVNVAYELSTRPHIKLLVTGGAVRPRSFSMAGDIAKDSIRRYRFDRLFLEVDGLTAEGPSVKDDVTSEFLSSFVERSQRTIVIADENAIGVAAFATVCSMDRVSSIITDSTNAPDSVGNVAVTRV</sequence>
<dbReference type="SMART" id="SM01134">
    <property type="entry name" value="DeoRC"/>
    <property type="match status" value="1"/>
</dbReference>
<protein>
    <submittedName>
        <fullName evidence="5">Glycerol-3-phosphate regulon repressor</fullName>
    </submittedName>
</protein>
<dbReference type="InterPro" id="IPR050313">
    <property type="entry name" value="Carb_Metab_HTH_regulators"/>
</dbReference>
<accession>A0A0M2HMD4</accession>
<dbReference type="InterPro" id="IPR036390">
    <property type="entry name" value="WH_DNA-bd_sf"/>
</dbReference>
<dbReference type="InterPro" id="IPR014036">
    <property type="entry name" value="DeoR-like_C"/>
</dbReference>
<dbReference type="Gene3D" id="1.10.10.10">
    <property type="entry name" value="Winged helix-like DNA-binding domain superfamily/Winged helix DNA-binding domain"/>
    <property type="match status" value="1"/>
</dbReference>
<dbReference type="InterPro" id="IPR018356">
    <property type="entry name" value="Tscrpt_reg_HTH_DeoR_CS"/>
</dbReference>
<dbReference type="STRING" id="273678.RS84_01484"/>
<dbReference type="SMART" id="SM00420">
    <property type="entry name" value="HTH_DEOR"/>
    <property type="match status" value="1"/>
</dbReference>